<reference evidence="2" key="1">
    <citation type="submission" date="2021-10" db="EMBL/GenBank/DDBJ databases">
        <title>De novo Genome Assembly of Clathrus columnatus (Basidiomycota, Fungi) Using Illumina and Nanopore Sequence Data.</title>
        <authorList>
            <person name="Ogiso-Tanaka E."/>
            <person name="Itagaki H."/>
            <person name="Hosoya T."/>
            <person name="Hosaka K."/>
        </authorList>
    </citation>
    <scope>NUCLEOTIDE SEQUENCE</scope>
    <source>
        <strain evidence="2">MO-923</strain>
    </source>
</reference>
<evidence type="ECO:0000313" key="2">
    <source>
        <dbReference type="EMBL" id="GJJ09176.1"/>
    </source>
</evidence>
<dbReference type="Proteomes" id="UP001050691">
    <property type="component" value="Unassembled WGS sequence"/>
</dbReference>
<accession>A0AAV5A838</accession>
<dbReference type="EMBL" id="BPWL01000004">
    <property type="protein sequence ID" value="GJJ09176.1"/>
    <property type="molecule type" value="Genomic_DNA"/>
</dbReference>
<proteinExistence type="predicted"/>
<keyword evidence="3" id="KW-1185">Reference proteome</keyword>
<sequence length="65" mass="7530">MFSYNPPFDLDDQAPTPRSSTPISPTIEDFEMEVRVYRSSSSKLSINPDTLWPQYPPTYVPRHIN</sequence>
<dbReference type="AlphaFoldDB" id="A0AAV5A838"/>
<gene>
    <name evidence="2" type="ORF">Clacol_003398</name>
</gene>
<organism evidence="2 3">
    <name type="scientific">Clathrus columnatus</name>
    <dbReference type="NCBI Taxonomy" id="1419009"/>
    <lineage>
        <taxon>Eukaryota</taxon>
        <taxon>Fungi</taxon>
        <taxon>Dikarya</taxon>
        <taxon>Basidiomycota</taxon>
        <taxon>Agaricomycotina</taxon>
        <taxon>Agaricomycetes</taxon>
        <taxon>Phallomycetidae</taxon>
        <taxon>Phallales</taxon>
        <taxon>Clathraceae</taxon>
        <taxon>Clathrus</taxon>
    </lineage>
</organism>
<evidence type="ECO:0000313" key="3">
    <source>
        <dbReference type="Proteomes" id="UP001050691"/>
    </source>
</evidence>
<protein>
    <submittedName>
        <fullName evidence="2">Uncharacterized protein</fullName>
    </submittedName>
</protein>
<name>A0AAV5A838_9AGAM</name>
<evidence type="ECO:0000256" key="1">
    <source>
        <dbReference type="SAM" id="MobiDB-lite"/>
    </source>
</evidence>
<feature type="region of interest" description="Disordered" evidence="1">
    <location>
        <begin position="1"/>
        <end position="25"/>
    </location>
</feature>
<comment type="caution">
    <text evidence="2">The sequence shown here is derived from an EMBL/GenBank/DDBJ whole genome shotgun (WGS) entry which is preliminary data.</text>
</comment>
<feature type="compositionally biased region" description="Low complexity" evidence="1">
    <location>
        <begin position="15"/>
        <end position="25"/>
    </location>
</feature>